<sequence>MNLQKLKASTTLFVLAAASMVPVSASAAIPENTESTIAQANPILNVCRRMNINADDYVVLRSMPSFGGDVVAQMYPNEEVTLVRRNIEGFEGDMWLEIVDSVGNSGYVPASLYGQSTLGYCSYPASW</sequence>
<evidence type="ECO:0000313" key="2">
    <source>
        <dbReference type="EMBL" id="MBE9040927.1"/>
    </source>
</evidence>
<dbReference type="EMBL" id="JADEXN010000132">
    <property type="protein sequence ID" value="MBE9040927.1"/>
    <property type="molecule type" value="Genomic_DNA"/>
</dbReference>
<organism evidence="2 3">
    <name type="scientific">Zarconia navalis LEGE 11467</name>
    <dbReference type="NCBI Taxonomy" id="1828826"/>
    <lineage>
        <taxon>Bacteria</taxon>
        <taxon>Bacillati</taxon>
        <taxon>Cyanobacteriota</taxon>
        <taxon>Cyanophyceae</taxon>
        <taxon>Oscillatoriophycideae</taxon>
        <taxon>Oscillatoriales</taxon>
        <taxon>Oscillatoriales incertae sedis</taxon>
        <taxon>Zarconia</taxon>
        <taxon>Zarconia navalis</taxon>
    </lineage>
</organism>
<protein>
    <submittedName>
        <fullName evidence="2">SH3 domain-containing protein</fullName>
    </submittedName>
</protein>
<dbReference type="RefSeq" id="WP_264321160.1">
    <property type="nucleotide sequence ID" value="NZ_JADEXN010000132.1"/>
</dbReference>
<name>A0A928Z6Z9_9CYAN</name>
<comment type="caution">
    <text evidence="2">The sequence shown here is derived from an EMBL/GenBank/DDBJ whole genome shotgun (WGS) entry which is preliminary data.</text>
</comment>
<keyword evidence="3" id="KW-1185">Reference proteome</keyword>
<feature type="signal peptide" evidence="1">
    <location>
        <begin position="1"/>
        <end position="27"/>
    </location>
</feature>
<dbReference type="Gene3D" id="2.30.30.40">
    <property type="entry name" value="SH3 Domains"/>
    <property type="match status" value="1"/>
</dbReference>
<feature type="chain" id="PRO_5037365669" evidence="1">
    <location>
        <begin position="28"/>
        <end position="127"/>
    </location>
</feature>
<gene>
    <name evidence="2" type="ORF">IQ235_09060</name>
</gene>
<keyword evidence="1" id="KW-0732">Signal</keyword>
<evidence type="ECO:0000313" key="3">
    <source>
        <dbReference type="Proteomes" id="UP000621799"/>
    </source>
</evidence>
<dbReference type="Proteomes" id="UP000621799">
    <property type="component" value="Unassembled WGS sequence"/>
</dbReference>
<accession>A0A928Z6Z9</accession>
<reference evidence="2" key="1">
    <citation type="submission" date="2020-10" db="EMBL/GenBank/DDBJ databases">
        <authorList>
            <person name="Castelo-Branco R."/>
            <person name="Eusebio N."/>
            <person name="Adriana R."/>
            <person name="Vieira A."/>
            <person name="Brugerolle De Fraissinette N."/>
            <person name="Rezende De Castro R."/>
            <person name="Schneider M.P."/>
            <person name="Vasconcelos V."/>
            <person name="Leao P.N."/>
        </authorList>
    </citation>
    <scope>NUCLEOTIDE SEQUENCE</scope>
    <source>
        <strain evidence="2">LEGE 11467</strain>
    </source>
</reference>
<evidence type="ECO:0000256" key="1">
    <source>
        <dbReference type="SAM" id="SignalP"/>
    </source>
</evidence>
<proteinExistence type="predicted"/>
<dbReference type="AlphaFoldDB" id="A0A928Z6Z9"/>